<protein>
    <submittedName>
        <fullName evidence="2">DUF4185 domain-containing protein</fullName>
    </submittedName>
</protein>
<gene>
    <name evidence="2" type="ORF">ACFPOF_28565</name>
</gene>
<keyword evidence="3" id="KW-1185">Reference proteome</keyword>
<evidence type="ECO:0000313" key="2">
    <source>
        <dbReference type="EMBL" id="MFC5406703.1"/>
    </source>
</evidence>
<comment type="caution">
    <text evidence="2">The sequence shown here is derived from an EMBL/GenBank/DDBJ whole genome shotgun (WGS) entry which is preliminary data.</text>
</comment>
<dbReference type="Pfam" id="PF13810">
    <property type="entry name" value="DUF4185"/>
    <property type="match status" value="1"/>
</dbReference>
<evidence type="ECO:0000259" key="1">
    <source>
        <dbReference type="Pfam" id="PF13810"/>
    </source>
</evidence>
<dbReference type="RefSeq" id="WP_378138795.1">
    <property type="nucleotide sequence ID" value="NZ_JBHSMI010000056.1"/>
</dbReference>
<name>A0ABW0I1Z2_9BACL</name>
<dbReference type="EMBL" id="JBHSMI010000056">
    <property type="protein sequence ID" value="MFC5406703.1"/>
    <property type="molecule type" value="Genomic_DNA"/>
</dbReference>
<organism evidence="2 3">
    <name type="scientific">Cohnella soli</name>
    <dbReference type="NCBI Taxonomy" id="425005"/>
    <lineage>
        <taxon>Bacteria</taxon>
        <taxon>Bacillati</taxon>
        <taxon>Bacillota</taxon>
        <taxon>Bacilli</taxon>
        <taxon>Bacillales</taxon>
        <taxon>Paenibacillaceae</taxon>
        <taxon>Cohnella</taxon>
    </lineage>
</organism>
<sequence>MKRKVGLTAISLMLALTGCMGGGGKIDPRLTAEGKSFILKGTTGLTQVSQITGVESPNKTERYGVYGTDLGSMMSDGDRTYFVFGDTFGERPEEQIGAGGHDWRSNTMAYSTDSDPTDGITLDGMILDDFHTAKELLPSAKIDYEEMTTIPTHGLAANGNLYLYYMSVKHWGDPGRWDANFAGLAKSSDKGQNWTVLDNVKWPGDSNFIQVSPYKVTDEDGSTDVYFWCIPAGRFDGVQLMKVSEEKIESLADYRYYAGDDDEGKPIWSADLTKAKTIVDDAVGELSVVWNAYLQRWIMTYLGSTGVVIREGLSPWGPWGDAHDLITFEQYPGLYGPFMNDKFTADGGKTIYFTLSLWGPYNVFWFKATLQK</sequence>
<feature type="domain" description="DUF4185" evidence="1">
    <location>
        <begin position="56"/>
        <end position="367"/>
    </location>
</feature>
<accession>A0ABW0I1Z2</accession>
<dbReference type="PROSITE" id="PS51257">
    <property type="entry name" value="PROKAR_LIPOPROTEIN"/>
    <property type="match status" value="1"/>
</dbReference>
<reference evidence="3" key="1">
    <citation type="journal article" date="2019" name="Int. J. Syst. Evol. Microbiol.">
        <title>The Global Catalogue of Microorganisms (GCM) 10K type strain sequencing project: providing services to taxonomists for standard genome sequencing and annotation.</title>
        <authorList>
            <consortium name="The Broad Institute Genomics Platform"/>
            <consortium name="The Broad Institute Genome Sequencing Center for Infectious Disease"/>
            <person name="Wu L."/>
            <person name="Ma J."/>
        </authorList>
    </citation>
    <scope>NUCLEOTIDE SEQUENCE [LARGE SCALE GENOMIC DNA]</scope>
    <source>
        <strain evidence="3">CGMCC 1.18575</strain>
    </source>
</reference>
<dbReference type="Proteomes" id="UP001596113">
    <property type="component" value="Unassembled WGS sequence"/>
</dbReference>
<proteinExistence type="predicted"/>
<dbReference type="InterPro" id="IPR025442">
    <property type="entry name" value="DUF4185"/>
</dbReference>
<evidence type="ECO:0000313" key="3">
    <source>
        <dbReference type="Proteomes" id="UP001596113"/>
    </source>
</evidence>